<accession>A0A9N9NI42</accession>
<comment type="caution">
    <text evidence="1">The sequence shown here is derived from an EMBL/GenBank/DDBJ whole genome shotgun (WGS) entry which is preliminary data.</text>
</comment>
<dbReference type="EMBL" id="CAJVPQ010013013">
    <property type="protein sequence ID" value="CAG8734043.1"/>
    <property type="molecule type" value="Genomic_DNA"/>
</dbReference>
<evidence type="ECO:0000313" key="2">
    <source>
        <dbReference type="Proteomes" id="UP000789570"/>
    </source>
</evidence>
<dbReference type="AlphaFoldDB" id="A0A9N9NI42"/>
<dbReference type="Proteomes" id="UP000789570">
    <property type="component" value="Unassembled WGS sequence"/>
</dbReference>
<proteinExistence type="predicted"/>
<protein>
    <submittedName>
        <fullName evidence="1">12678_t:CDS:1</fullName>
    </submittedName>
</protein>
<evidence type="ECO:0000313" key="1">
    <source>
        <dbReference type="EMBL" id="CAG8734043.1"/>
    </source>
</evidence>
<dbReference type="OrthoDB" id="2412677at2759"/>
<sequence length="63" mass="7064">MSKKHSFKPYYISGGRYWKCKAKGGKGRIKKITVSASREIGQYLRRQSSLSAKSVAVKLEDIG</sequence>
<name>A0A9N9NI42_9GLOM</name>
<feature type="non-terminal residue" evidence="1">
    <location>
        <position position="1"/>
    </location>
</feature>
<organism evidence="1 2">
    <name type="scientific">Funneliformis caledonium</name>
    <dbReference type="NCBI Taxonomy" id="1117310"/>
    <lineage>
        <taxon>Eukaryota</taxon>
        <taxon>Fungi</taxon>
        <taxon>Fungi incertae sedis</taxon>
        <taxon>Mucoromycota</taxon>
        <taxon>Glomeromycotina</taxon>
        <taxon>Glomeromycetes</taxon>
        <taxon>Glomerales</taxon>
        <taxon>Glomeraceae</taxon>
        <taxon>Funneliformis</taxon>
    </lineage>
</organism>
<reference evidence="1" key="1">
    <citation type="submission" date="2021-06" db="EMBL/GenBank/DDBJ databases">
        <authorList>
            <person name="Kallberg Y."/>
            <person name="Tangrot J."/>
            <person name="Rosling A."/>
        </authorList>
    </citation>
    <scope>NUCLEOTIDE SEQUENCE</scope>
    <source>
        <strain evidence="1">UK204</strain>
    </source>
</reference>
<gene>
    <name evidence="1" type="ORF">FCALED_LOCUS15178</name>
</gene>
<keyword evidence="2" id="KW-1185">Reference proteome</keyword>